<dbReference type="InterPro" id="IPR042520">
    <property type="entry name" value="GshA_N"/>
</dbReference>
<gene>
    <name evidence="1" type="primary">gshA</name>
    <name evidence="1" type="ordered locus">NRI_0299</name>
</gene>
<keyword evidence="1" id="KW-0436">Ligase</keyword>
<dbReference type="HOGENOM" id="CLU_635836_0_0_5"/>
<dbReference type="InterPro" id="IPR011718">
    <property type="entry name" value="GshA"/>
</dbReference>
<evidence type="ECO:0000313" key="2">
    <source>
        <dbReference type="Proteomes" id="UP000001627"/>
    </source>
</evidence>
<dbReference type="NCBIfam" id="TIGR02049">
    <property type="entry name" value="gshA_ferroox"/>
    <property type="match status" value="1"/>
</dbReference>
<accession>C6V4H0</accession>
<sequence length="407" mass="46191">MDRHFSKISTNIEEIRRWCNSRISGKLLYLSADIRNARFKLAPVDVNIFPAGFHLLNKESQTLATRLICERYTGKTILLIIETHTRNTHYLSNVHTLKKLFEDAKNTVILGNPSDQKIENIDTETFHIKDKRIITESGVIPDLIVLNNDMISLDPSVLLEVSQPCLPSPLLGWWKRTKTQYFPYYEKTVEEFANTFELDPWLFYAYSEACDNINFDTQESLARLADVVDGIIEKLQKNYKQYGISSKPFVFIKANSGSYGMGILTASSGKEILFMNRKERKKLGTTKGNTAITSVIVQEGIETKEYYLNYPAESLMYSVLGKKIAFATRYNTKHDARQNLNSSGMHFIGHTPAKASEAQLEIVSDLIIIAAEKEAQAVDDKNVAAPPNQAISDEINQLNAERITDRY</sequence>
<dbReference type="Proteomes" id="UP000001627">
    <property type="component" value="Chromosome"/>
</dbReference>
<keyword evidence="2" id="KW-1185">Reference proteome</keyword>
<proteinExistence type="predicted"/>
<dbReference type="EMBL" id="CP001431">
    <property type="protein sequence ID" value="ACT69288.1"/>
    <property type="molecule type" value="Genomic_DNA"/>
</dbReference>
<evidence type="ECO:0000313" key="1">
    <source>
        <dbReference type="EMBL" id="ACT69288.1"/>
    </source>
</evidence>
<organism evidence="1 2">
    <name type="scientific">Neorickettsia risticii (strain Illinois)</name>
    <dbReference type="NCBI Taxonomy" id="434131"/>
    <lineage>
        <taxon>Bacteria</taxon>
        <taxon>Pseudomonadati</taxon>
        <taxon>Pseudomonadota</taxon>
        <taxon>Alphaproteobacteria</taxon>
        <taxon>Rickettsiales</taxon>
        <taxon>Anaplasmataceae</taxon>
        <taxon>Neorickettsia</taxon>
    </lineage>
</organism>
<dbReference type="eggNOG" id="COG0189">
    <property type="taxonomic scope" value="Bacteria"/>
</dbReference>
<dbReference type="EC" id="6.3.2.2" evidence="1"/>
<dbReference type="KEGG" id="nri:NRI_0299"/>
<dbReference type="GO" id="GO:0004357">
    <property type="term" value="F:glutamate-cysteine ligase activity"/>
    <property type="evidence" value="ECO:0007669"/>
    <property type="project" value="UniProtKB-EC"/>
</dbReference>
<protein>
    <submittedName>
        <fullName evidence="1">Glutamate--cysteine ligase</fullName>
        <ecNumber evidence="1">6.3.2.2</ecNumber>
    </submittedName>
</protein>
<dbReference type="Gene3D" id="3.40.50.11280">
    <property type="entry name" value="Glutamate-cysteine ligase, N-terminal domain"/>
    <property type="match status" value="1"/>
</dbReference>
<dbReference type="OrthoDB" id="5644489at2"/>
<dbReference type="AlphaFoldDB" id="C6V4H0"/>
<dbReference type="Pfam" id="PF08886">
    <property type="entry name" value="GshA"/>
    <property type="match status" value="1"/>
</dbReference>
<dbReference type="STRING" id="434131.NRI_0299"/>
<name>C6V4H0_NEORI</name>
<dbReference type="RefSeq" id="WP_015816178.1">
    <property type="nucleotide sequence ID" value="NC_013009.1"/>
</dbReference>
<reference evidence="1 2" key="1">
    <citation type="journal article" date="2009" name="Nucleic Acids Res.">
        <title>Analysis of complete genome sequence of Neorickettsia risticii: causative agent of Potomac horse fever.</title>
        <authorList>
            <person name="Lin M."/>
            <person name="Zhang C."/>
            <person name="Gibson K."/>
            <person name="Rikihisa Y."/>
        </authorList>
    </citation>
    <scope>NUCLEOTIDE SEQUENCE [LARGE SCALE GENOMIC DNA]</scope>
    <source>
        <strain evidence="1 2">Illinois</strain>
    </source>
</reference>